<feature type="transmembrane region" description="Helical" evidence="6">
    <location>
        <begin position="120"/>
        <end position="139"/>
    </location>
</feature>
<dbReference type="GO" id="GO:0016020">
    <property type="term" value="C:membrane"/>
    <property type="evidence" value="ECO:0007669"/>
    <property type="project" value="UniProtKB-SubCell"/>
</dbReference>
<feature type="transmembrane region" description="Helical" evidence="6">
    <location>
        <begin position="33"/>
        <end position="52"/>
    </location>
</feature>
<gene>
    <name evidence="7" type="ORF">FHW16_002073</name>
</gene>
<evidence type="ECO:0000256" key="3">
    <source>
        <dbReference type="ARBA" id="ARBA00022989"/>
    </source>
</evidence>
<comment type="subcellular location">
    <subcellularLocation>
        <location evidence="1">Membrane</location>
        <topology evidence="1">Multi-pass membrane protein</topology>
    </subcellularLocation>
</comment>
<dbReference type="Pfam" id="PF03006">
    <property type="entry name" value="HlyIII"/>
    <property type="match status" value="1"/>
</dbReference>
<keyword evidence="3 6" id="KW-1133">Transmembrane helix</keyword>
<evidence type="ECO:0000256" key="4">
    <source>
        <dbReference type="ARBA" id="ARBA00023136"/>
    </source>
</evidence>
<protein>
    <submittedName>
        <fullName evidence="7">Hemolysin III</fullName>
    </submittedName>
</protein>
<dbReference type="Proteomes" id="UP000549052">
    <property type="component" value="Unassembled WGS sequence"/>
</dbReference>
<evidence type="ECO:0000313" key="7">
    <source>
        <dbReference type="EMBL" id="MBA8878361.1"/>
    </source>
</evidence>
<organism evidence="7 8">
    <name type="scientific">Phyllobacterium myrsinacearum</name>
    <dbReference type="NCBI Taxonomy" id="28101"/>
    <lineage>
        <taxon>Bacteria</taxon>
        <taxon>Pseudomonadati</taxon>
        <taxon>Pseudomonadota</taxon>
        <taxon>Alphaproteobacteria</taxon>
        <taxon>Hyphomicrobiales</taxon>
        <taxon>Phyllobacteriaceae</taxon>
        <taxon>Phyllobacterium</taxon>
    </lineage>
</organism>
<keyword evidence="8" id="KW-1185">Reference proteome</keyword>
<feature type="transmembrane region" description="Helical" evidence="6">
    <location>
        <begin position="169"/>
        <end position="191"/>
    </location>
</feature>
<keyword evidence="5" id="KW-0862">Zinc</keyword>
<evidence type="ECO:0000256" key="2">
    <source>
        <dbReference type="ARBA" id="ARBA00022692"/>
    </source>
</evidence>
<dbReference type="AlphaFoldDB" id="A0A839EEI8"/>
<dbReference type="EMBL" id="JACGXN010000002">
    <property type="protein sequence ID" value="MBA8878361.1"/>
    <property type="molecule type" value="Genomic_DNA"/>
</dbReference>
<dbReference type="InterPro" id="IPR004254">
    <property type="entry name" value="AdipoR/HlyIII-related"/>
</dbReference>
<sequence length="224" mass="24433">MNTETSLRPSPARPLPTLAFRNYTVAELWADGIVHMTGVTLTITGSILLLAFGTKEATLGAYTATAIYLATLTLSMGLSAIYNIWPISPVKAFLRRFDHSAIYLLIAGTYTPLMAKSGTWWLLSTVWTIAIAGVLLKLLKPDRFDRLSILLYLALGWSGVAAYQELTMALSATVLWLILAGGLVYSFGVIFHVLDRMPFHNAIWHAFVLTAASIHFAAICAAVV</sequence>
<evidence type="ECO:0000313" key="8">
    <source>
        <dbReference type="Proteomes" id="UP000549052"/>
    </source>
</evidence>
<feature type="binding site" evidence="5">
    <location>
        <position position="205"/>
    </location>
    <ligand>
        <name>Zn(2+)</name>
        <dbReference type="ChEBI" id="CHEBI:29105"/>
    </ligand>
</feature>
<proteinExistence type="predicted"/>
<feature type="transmembrane region" description="Helical" evidence="6">
    <location>
        <begin position="59"/>
        <end position="85"/>
    </location>
</feature>
<comment type="caution">
    <text evidence="7">The sequence shown here is derived from an EMBL/GenBank/DDBJ whole genome shotgun (WGS) entry which is preliminary data.</text>
</comment>
<dbReference type="PANTHER" id="PTHR20855">
    <property type="entry name" value="ADIPOR/PROGESTIN RECEPTOR-RELATED"/>
    <property type="match status" value="1"/>
</dbReference>
<feature type="transmembrane region" description="Helical" evidence="6">
    <location>
        <begin position="203"/>
        <end position="223"/>
    </location>
</feature>
<accession>A0A839EEI8</accession>
<keyword evidence="2 6" id="KW-0812">Transmembrane</keyword>
<dbReference type="GO" id="GO:0046872">
    <property type="term" value="F:metal ion binding"/>
    <property type="evidence" value="ECO:0007669"/>
    <property type="project" value="UniProtKB-KW"/>
</dbReference>
<reference evidence="7 8" key="1">
    <citation type="submission" date="2020-07" db="EMBL/GenBank/DDBJ databases">
        <title>Genomic Encyclopedia of Type Strains, Phase IV (KMG-V): Genome sequencing to study the core and pangenomes of soil and plant-associated prokaryotes.</title>
        <authorList>
            <person name="Whitman W."/>
        </authorList>
    </citation>
    <scope>NUCLEOTIDE SEQUENCE [LARGE SCALE GENOMIC DNA]</scope>
    <source>
        <strain evidence="7 8">AN3</strain>
    </source>
</reference>
<keyword evidence="5" id="KW-0479">Metal-binding</keyword>
<keyword evidence="4 6" id="KW-0472">Membrane</keyword>
<name>A0A839EEI8_9HYPH</name>
<feature type="transmembrane region" description="Helical" evidence="6">
    <location>
        <begin position="146"/>
        <end position="163"/>
    </location>
</feature>
<evidence type="ECO:0000256" key="6">
    <source>
        <dbReference type="SAM" id="Phobius"/>
    </source>
</evidence>
<dbReference type="PANTHER" id="PTHR20855:SF3">
    <property type="entry name" value="LD03007P"/>
    <property type="match status" value="1"/>
</dbReference>
<evidence type="ECO:0000256" key="5">
    <source>
        <dbReference type="PIRSR" id="PIRSR604254-1"/>
    </source>
</evidence>
<evidence type="ECO:0000256" key="1">
    <source>
        <dbReference type="ARBA" id="ARBA00004141"/>
    </source>
</evidence>